<accession>A0A2A6RLY1</accession>
<dbReference type="EMBL" id="NQWI01000020">
    <property type="protein sequence ID" value="PDW03860.1"/>
    <property type="molecule type" value="Genomic_DNA"/>
</dbReference>
<dbReference type="RefSeq" id="WP_097643341.1">
    <property type="nucleotide sequence ID" value="NZ_NQWI01000020.1"/>
</dbReference>
<dbReference type="InterPro" id="IPR019587">
    <property type="entry name" value="Polyketide_cyclase/dehydratase"/>
</dbReference>
<keyword evidence="2" id="KW-1185">Reference proteome</keyword>
<reference evidence="2" key="1">
    <citation type="submission" date="2017-08" db="EMBL/GenBank/DDBJ databases">
        <authorList>
            <person name="Grouzdev D.S."/>
            <person name="Gaisin V.A."/>
            <person name="Rysina M.S."/>
            <person name="Gorlenko V.M."/>
        </authorList>
    </citation>
    <scope>NUCLEOTIDE SEQUENCE [LARGE SCALE GENOMIC DNA]</scope>
    <source>
        <strain evidence="2">Kir15-3F</strain>
    </source>
</reference>
<dbReference type="OrthoDB" id="156777at2"/>
<proteinExistence type="predicted"/>
<dbReference type="AlphaFoldDB" id="A0A2A6RLY1"/>
<dbReference type="SUPFAM" id="SSF55961">
    <property type="entry name" value="Bet v1-like"/>
    <property type="match status" value="1"/>
</dbReference>
<comment type="caution">
    <text evidence="1">The sequence shown here is derived from an EMBL/GenBank/DDBJ whole genome shotgun (WGS) entry which is preliminary data.</text>
</comment>
<dbReference type="Proteomes" id="UP000220527">
    <property type="component" value="Unassembled WGS sequence"/>
</dbReference>
<dbReference type="InterPro" id="IPR023393">
    <property type="entry name" value="START-like_dom_sf"/>
</dbReference>
<evidence type="ECO:0000313" key="2">
    <source>
        <dbReference type="Proteomes" id="UP000220527"/>
    </source>
</evidence>
<sequence>MVSYTISASIITTAPPERVFAVLDDFRHWPAWMPSLDRVSVVLPAGSPGPGYRFRLQGRIVHADMEVLDYTAMARKTSFQISFPPLTGFNRCLVVPLDDGRYRIERVDSLNLPDLLAGLIDLTQRQRFERLAGEFLDALKREVEGPPRG</sequence>
<gene>
    <name evidence="1" type="ORF">CJ255_06825</name>
</gene>
<protein>
    <recommendedName>
        <fullName evidence="3">Polyketide cyclase</fullName>
    </recommendedName>
</protein>
<evidence type="ECO:0008006" key="3">
    <source>
        <dbReference type="Google" id="ProtNLM"/>
    </source>
</evidence>
<dbReference type="Pfam" id="PF10604">
    <property type="entry name" value="Polyketide_cyc2"/>
    <property type="match status" value="1"/>
</dbReference>
<organism evidence="1 2">
    <name type="scientific">Candidatus Viridilinea mediisalina</name>
    <dbReference type="NCBI Taxonomy" id="2024553"/>
    <lineage>
        <taxon>Bacteria</taxon>
        <taxon>Bacillati</taxon>
        <taxon>Chloroflexota</taxon>
        <taxon>Chloroflexia</taxon>
        <taxon>Chloroflexales</taxon>
        <taxon>Chloroflexineae</taxon>
        <taxon>Oscillochloridaceae</taxon>
        <taxon>Candidatus Viridilinea</taxon>
    </lineage>
</organism>
<name>A0A2A6RLY1_9CHLR</name>
<evidence type="ECO:0000313" key="1">
    <source>
        <dbReference type="EMBL" id="PDW03860.1"/>
    </source>
</evidence>
<dbReference type="Gene3D" id="3.30.530.20">
    <property type="match status" value="1"/>
</dbReference>